<evidence type="ECO:0000256" key="2">
    <source>
        <dbReference type="ARBA" id="ARBA00022670"/>
    </source>
</evidence>
<dbReference type="PROSITE" id="PS51724">
    <property type="entry name" value="SPOR"/>
    <property type="match status" value="1"/>
</dbReference>
<evidence type="ECO:0000256" key="4">
    <source>
        <dbReference type="ARBA" id="ARBA00022807"/>
    </source>
</evidence>
<comment type="similarity">
    <text evidence="1">Belongs to the peptidase C40 family.</text>
</comment>
<dbReference type="GO" id="GO:0042834">
    <property type="term" value="F:peptidoglycan binding"/>
    <property type="evidence" value="ECO:0007669"/>
    <property type="project" value="InterPro"/>
</dbReference>
<proteinExistence type="inferred from homology"/>
<dbReference type="Gene3D" id="3.90.1720.10">
    <property type="entry name" value="endopeptidase domain like (from Nostoc punctiforme)"/>
    <property type="match status" value="1"/>
</dbReference>
<dbReference type="EMBL" id="CP035108">
    <property type="protein sequence ID" value="QAR34514.1"/>
    <property type="molecule type" value="Genomic_DNA"/>
</dbReference>
<dbReference type="GO" id="GO:0008234">
    <property type="term" value="F:cysteine-type peptidase activity"/>
    <property type="evidence" value="ECO:0007669"/>
    <property type="project" value="UniProtKB-KW"/>
</dbReference>
<keyword evidence="8" id="KW-1185">Reference proteome</keyword>
<dbReference type="AlphaFoldDB" id="A0A410K273"/>
<keyword evidence="2" id="KW-0645">Protease</keyword>
<dbReference type="InterPro" id="IPR007730">
    <property type="entry name" value="SPOR-like_dom"/>
</dbReference>
<dbReference type="PANTHER" id="PTHR47053:SF1">
    <property type="entry name" value="MUREIN DD-ENDOPEPTIDASE MEPH-RELATED"/>
    <property type="match status" value="1"/>
</dbReference>
<accession>A0A410K273</accession>
<organism evidence="7 8">
    <name type="scientific">Geovibrio thiophilus</name>
    <dbReference type="NCBI Taxonomy" id="139438"/>
    <lineage>
        <taxon>Bacteria</taxon>
        <taxon>Pseudomonadati</taxon>
        <taxon>Deferribacterota</taxon>
        <taxon>Deferribacteres</taxon>
        <taxon>Deferribacterales</taxon>
        <taxon>Geovibrionaceae</taxon>
        <taxon>Geovibrio</taxon>
    </lineage>
</organism>
<evidence type="ECO:0000313" key="8">
    <source>
        <dbReference type="Proteomes" id="UP000287502"/>
    </source>
</evidence>
<dbReference type="InterPro" id="IPR000064">
    <property type="entry name" value="NLP_P60_dom"/>
</dbReference>
<sequence>MKYSIQVGAFGSVTNAANYTDKLNAAGVDAYFFLDDSGLYKVRIGDFPSYDRAVRYAVNLRTRNQIDDYFIIRPEDYDYNFRPEDLERKGIRTNLVKTAHKYIGVPYRWGGESASGGFDCSGLTMVVYKLNGLNLPRNSRAQFDHGKFVLKSELKPGDLVFFATGRAKRVSHVGIYIGSGKFIHAPGRGRNVTVADLNDSYFVRTYMGARKYI</sequence>
<evidence type="ECO:0000313" key="7">
    <source>
        <dbReference type="EMBL" id="QAR34514.1"/>
    </source>
</evidence>
<keyword evidence="4" id="KW-0788">Thiol protease</keyword>
<name>A0A410K273_9BACT</name>
<dbReference type="Pfam" id="PF00877">
    <property type="entry name" value="NLPC_P60"/>
    <property type="match status" value="1"/>
</dbReference>
<evidence type="ECO:0000256" key="1">
    <source>
        <dbReference type="ARBA" id="ARBA00007074"/>
    </source>
</evidence>
<dbReference type="Proteomes" id="UP000287502">
    <property type="component" value="Chromosome"/>
</dbReference>
<evidence type="ECO:0000259" key="6">
    <source>
        <dbReference type="PROSITE" id="PS51935"/>
    </source>
</evidence>
<evidence type="ECO:0000256" key="3">
    <source>
        <dbReference type="ARBA" id="ARBA00022801"/>
    </source>
</evidence>
<keyword evidence="3 7" id="KW-0378">Hydrolase</keyword>
<gene>
    <name evidence="7" type="ORF">EP073_11790</name>
</gene>
<dbReference type="SUPFAM" id="SSF54001">
    <property type="entry name" value="Cysteine proteinases"/>
    <property type="match status" value="1"/>
</dbReference>
<feature type="domain" description="NlpC/P60" evidence="6">
    <location>
        <begin position="89"/>
        <end position="213"/>
    </location>
</feature>
<protein>
    <submittedName>
        <fullName evidence="7">Hydrolase</fullName>
    </submittedName>
</protein>
<dbReference type="GO" id="GO:0006508">
    <property type="term" value="P:proteolysis"/>
    <property type="evidence" value="ECO:0007669"/>
    <property type="project" value="UniProtKB-KW"/>
</dbReference>
<reference evidence="7 8" key="1">
    <citation type="submission" date="2019-01" db="EMBL/GenBank/DDBJ databases">
        <title>Geovibrio thiophilus DSM 11263, complete genome.</title>
        <authorList>
            <person name="Spring S."/>
            <person name="Bunk B."/>
            <person name="Sproer C."/>
        </authorList>
    </citation>
    <scope>NUCLEOTIDE SEQUENCE [LARGE SCALE GENOMIC DNA]</scope>
    <source>
        <strain evidence="7 8">DSM 11263</strain>
    </source>
</reference>
<dbReference type="PROSITE" id="PS51935">
    <property type="entry name" value="NLPC_P60"/>
    <property type="match status" value="1"/>
</dbReference>
<dbReference type="InterPro" id="IPR051202">
    <property type="entry name" value="Peptidase_C40"/>
</dbReference>
<dbReference type="PANTHER" id="PTHR47053">
    <property type="entry name" value="MUREIN DD-ENDOPEPTIDASE MEPH-RELATED"/>
    <property type="match status" value="1"/>
</dbReference>
<dbReference type="KEGG" id="gtl:EP073_11790"/>
<dbReference type="InterPro" id="IPR036680">
    <property type="entry name" value="SPOR-like_sf"/>
</dbReference>
<evidence type="ECO:0000259" key="5">
    <source>
        <dbReference type="PROSITE" id="PS51724"/>
    </source>
</evidence>
<dbReference type="SUPFAM" id="SSF110997">
    <property type="entry name" value="Sporulation related repeat"/>
    <property type="match status" value="1"/>
</dbReference>
<dbReference type="Gene3D" id="3.30.70.1070">
    <property type="entry name" value="Sporulation related repeat"/>
    <property type="match status" value="1"/>
</dbReference>
<dbReference type="OrthoDB" id="9807055at2"/>
<dbReference type="InterPro" id="IPR038765">
    <property type="entry name" value="Papain-like_cys_pep_sf"/>
</dbReference>
<dbReference type="Pfam" id="PF05036">
    <property type="entry name" value="SPOR"/>
    <property type="match status" value="1"/>
</dbReference>
<feature type="domain" description="SPOR" evidence="5">
    <location>
        <begin position="1"/>
        <end position="74"/>
    </location>
</feature>